<dbReference type="Gene3D" id="1.20.58.220">
    <property type="entry name" value="Phosphate transport system protein phou homolog 2, domain 2"/>
    <property type="match status" value="1"/>
</dbReference>
<proteinExistence type="inferred from homology"/>
<gene>
    <name evidence="3" type="ORF">SAMN05192557_0446</name>
</gene>
<organism evidence="3 4">
    <name type="scientific">Aliicoccus persicus</name>
    <dbReference type="NCBI Taxonomy" id="930138"/>
    <lineage>
        <taxon>Bacteria</taxon>
        <taxon>Bacillati</taxon>
        <taxon>Bacillota</taxon>
        <taxon>Bacilli</taxon>
        <taxon>Bacillales</taxon>
        <taxon>Staphylococcaceae</taxon>
        <taxon>Aliicoccus</taxon>
    </lineage>
</organism>
<feature type="domain" description="PhoU" evidence="2">
    <location>
        <begin position="120"/>
        <end position="199"/>
    </location>
</feature>
<dbReference type="Pfam" id="PF01895">
    <property type="entry name" value="PhoU"/>
    <property type="match status" value="2"/>
</dbReference>
<sequence length="211" mass="24248">MVPRQEFTREMAELHDSVIELGVLVNERLVGCVDTIQNEDAKTARRKIKEGEKIIELERAINNKSINIITKQQPVATDLRVIISSIKVSYELLRISENISNLYKVRKRTIIDNDKLIIRLRTMEKLAHLMLVDVKTAYDEQDIALLKEIIDRDSDIDALFVQITTSDVFDMPDSFITGQSQLAAKYLERIGDHIKSISYQVHFVLTADHLK</sequence>
<dbReference type="RefSeq" id="WP_091473475.1">
    <property type="nucleotide sequence ID" value="NZ_FOIT01000001.1"/>
</dbReference>
<keyword evidence="1" id="KW-0813">Transport</keyword>
<dbReference type="Proteomes" id="UP000243605">
    <property type="component" value="Unassembled WGS sequence"/>
</dbReference>
<evidence type="ECO:0000313" key="3">
    <source>
        <dbReference type="EMBL" id="SEV84735.1"/>
    </source>
</evidence>
<comment type="subunit">
    <text evidence="1">Homodimer.</text>
</comment>
<keyword evidence="4" id="KW-1185">Reference proteome</keyword>
<comment type="similarity">
    <text evidence="1">Belongs to the PhoU family.</text>
</comment>
<dbReference type="GO" id="GO:0045936">
    <property type="term" value="P:negative regulation of phosphate metabolic process"/>
    <property type="evidence" value="ECO:0007669"/>
    <property type="project" value="InterPro"/>
</dbReference>
<dbReference type="NCBIfam" id="TIGR02135">
    <property type="entry name" value="phoU_full"/>
    <property type="match status" value="1"/>
</dbReference>
<dbReference type="GO" id="GO:0005737">
    <property type="term" value="C:cytoplasm"/>
    <property type="evidence" value="ECO:0007669"/>
    <property type="project" value="UniProtKB-SubCell"/>
</dbReference>
<comment type="subcellular location">
    <subcellularLocation>
        <location evidence="1">Cytoplasm</location>
    </subcellularLocation>
</comment>
<dbReference type="InterPro" id="IPR038078">
    <property type="entry name" value="PhoU-like_sf"/>
</dbReference>
<protein>
    <recommendedName>
        <fullName evidence="1">Phosphate-specific transport system accessory protein PhoU</fullName>
    </recommendedName>
</protein>
<dbReference type="OrthoDB" id="9814256at2"/>
<accession>A0A662Z4L4</accession>
<dbReference type="SUPFAM" id="SSF109755">
    <property type="entry name" value="PhoU-like"/>
    <property type="match status" value="1"/>
</dbReference>
<dbReference type="AlphaFoldDB" id="A0A662Z4L4"/>
<dbReference type="PANTHER" id="PTHR42930:SF3">
    <property type="entry name" value="PHOSPHATE-SPECIFIC TRANSPORT SYSTEM ACCESSORY PROTEIN PHOU"/>
    <property type="match status" value="1"/>
</dbReference>
<dbReference type="EMBL" id="FOIT01000001">
    <property type="protein sequence ID" value="SEV84735.1"/>
    <property type="molecule type" value="Genomic_DNA"/>
</dbReference>
<evidence type="ECO:0000256" key="1">
    <source>
        <dbReference type="PIRNR" id="PIRNR003107"/>
    </source>
</evidence>
<dbReference type="InterPro" id="IPR026022">
    <property type="entry name" value="PhoU_dom"/>
</dbReference>
<dbReference type="GO" id="GO:0030643">
    <property type="term" value="P:intracellular phosphate ion homeostasis"/>
    <property type="evidence" value="ECO:0007669"/>
    <property type="project" value="InterPro"/>
</dbReference>
<feature type="domain" description="PhoU" evidence="2">
    <location>
        <begin position="19"/>
        <end position="102"/>
    </location>
</feature>
<dbReference type="InterPro" id="IPR028366">
    <property type="entry name" value="PhoU"/>
</dbReference>
<dbReference type="PIRSF" id="PIRSF003107">
    <property type="entry name" value="PhoU"/>
    <property type="match status" value="1"/>
</dbReference>
<name>A0A662Z4L4_9STAP</name>
<evidence type="ECO:0000313" key="4">
    <source>
        <dbReference type="Proteomes" id="UP000243605"/>
    </source>
</evidence>
<evidence type="ECO:0000259" key="2">
    <source>
        <dbReference type="Pfam" id="PF01895"/>
    </source>
</evidence>
<dbReference type="PANTHER" id="PTHR42930">
    <property type="entry name" value="PHOSPHATE-SPECIFIC TRANSPORT SYSTEM ACCESSORY PROTEIN PHOU"/>
    <property type="match status" value="1"/>
</dbReference>
<reference evidence="3 4" key="1">
    <citation type="submission" date="2016-10" db="EMBL/GenBank/DDBJ databases">
        <authorList>
            <person name="Varghese N."/>
            <person name="Submissions S."/>
        </authorList>
    </citation>
    <scope>NUCLEOTIDE SEQUENCE [LARGE SCALE GENOMIC DNA]</scope>
    <source>
        <strain evidence="3 4">IBRC-M10081</strain>
    </source>
</reference>
<comment type="function">
    <text evidence="1">Plays a role in the regulation of phosphate uptake.</text>
</comment>
<keyword evidence="1" id="KW-0592">Phosphate transport</keyword>
<keyword evidence="1" id="KW-0963">Cytoplasm</keyword>
<dbReference type="GO" id="GO:0006817">
    <property type="term" value="P:phosphate ion transport"/>
    <property type="evidence" value="ECO:0007669"/>
    <property type="project" value="UniProtKB-KW"/>
</dbReference>